<feature type="transmembrane region" description="Helical" evidence="1">
    <location>
        <begin position="31"/>
        <end position="54"/>
    </location>
</feature>
<evidence type="ECO:0000313" key="2">
    <source>
        <dbReference type="EMBL" id="BDG09790.1"/>
    </source>
</evidence>
<dbReference type="RefSeq" id="WP_248342143.1">
    <property type="nucleotide sequence ID" value="NZ_AP025592.1"/>
</dbReference>
<dbReference type="EMBL" id="AP025592">
    <property type="protein sequence ID" value="BDG09790.1"/>
    <property type="molecule type" value="Genomic_DNA"/>
</dbReference>
<feature type="transmembrane region" description="Helical" evidence="1">
    <location>
        <begin position="95"/>
        <end position="118"/>
    </location>
</feature>
<keyword evidence="1" id="KW-0812">Transmembrane</keyword>
<dbReference type="SUPFAM" id="SSF103481">
    <property type="entry name" value="Multidrug resistance efflux transporter EmrE"/>
    <property type="match status" value="1"/>
</dbReference>
<reference evidence="3" key="1">
    <citation type="journal article" date="2022" name="Int. J. Syst. Evol. Microbiol.">
        <title>Anaeromyxobacter oryzae sp. nov., Anaeromyxobacter diazotrophicus sp. nov. and Anaeromyxobacter paludicola sp. nov., isolated from paddy soils.</title>
        <authorList>
            <person name="Itoh H."/>
            <person name="Xu Z."/>
            <person name="Mise K."/>
            <person name="Masuda Y."/>
            <person name="Ushijima N."/>
            <person name="Hayakawa C."/>
            <person name="Shiratori Y."/>
            <person name="Senoo K."/>
        </authorList>
    </citation>
    <scope>NUCLEOTIDE SEQUENCE [LARGE SCALE GENOMIC DNA]</scope>
    <source>
        <strain evidence="3">Red630</strain>
    </source>
</reference>
<gene>
    <name evidence="2" type="ORF">AMPC_29030</name>
</gene>
<proteinExistence type="predicted"/>
<feature type="transmembrane region" description="Helical" evidence="1">
    <location>
        <begin position="66"/>
        <end position="89"/>
    </location>
</feature>
<sequence>MKSPLLFLLVAALGSVTYHLGQRTNAARANPMVLLMAVYAVAFLLCALAAPLFSAGGPTYAWSRDLVRWPVLLLALGAVLIEIGFLLAYRSGAMMQWSAVAVNGVAALLLVPLACLVFRESFSPARAAGIALTLAGLGLLTRG</sequence>
<evidence type="ECO:0000256" key="1">
    <source>
        <dbReference type="SAM" id="Phobius"/>
    </source>
</evidence>
<dbReference type="InterPro" id="IPR037185">
    <property type="entry name" value="EmrE-like"/>
</dbReference>
<accession>A0ABN6NBQ7</accession>
<evidence type="ECO:0008006" key="4">
    <source>
        <dbReference type="Google" id="ProtNLM"/>
    </source>
</evidence>
<dbReference type="Gene3D" id="1.10.3730.20">
    <property type="match status" value="1"/>
</dbReference>
<keyword evidence="1" id="KW-1133">Transmembrane helix</keyword>
<keyword evidence="1" id="KW-0472">Membrane</keyword>
<evidence type="ECO:0000313" key="3">
    <source>
        <dbReference type="Proteomes" id="UP001162734"/>
    </source>
</evidence>
<dbReference type="Proteomes" id="UP001162734">
    <property type="component" value="Chromosome"/>
</dbReference>
<name>A0ABN6NBQ7_9BACT</name>
<keyword evidence="3" id="KW-1185">Reference proteome</keyword>
<organism evidence="2 3">
    <name type="scientific">Anaeromyxobacter paludicola</name>
    <dbReference type="NCBI Taxonomy" id="2918171"/>
    <lineage>
        <taxon>Bacteria</taxon>
        <taxon>Pseudomonadati</taxon>
        <taxon>Myxococcota</taxon>
        <taxon>Myxococcia</taxon>
        <taxon>Myxococcales</taxon>
        <taxon>Cystobacterineae</taxon>
        <taxon>Anaeromyxobacteraceae</taxon>
        <taxon>Anaeromyxobacter</taxon>
    </lineage>
</organism>
<protein>
    <recommendedName>
        <fullName evidence="4">EamA domain-containing protein</fullName>
    </recommendedName>
</protein>